<keyword evidence="2" id="KW-1185">Reference proteome</keyword>
<protein>
    <submittedName>
        <fullName evidence="1">Uncharacterized protein</fullName>
    </submittedName>
</protein>
<sequence length="511" mass="57108">MDDSRASAMKRTRHTSRASLACTRCKKAKRRCDVTEVNGVLEPCTSCKQKGERCDVRLSEDKRRSKHKQSTSDLQQRIAALEEMIAKNDTTPELDSLTRESLNVEAARLKGGQRPVPLEPRFQSQPPPMPTSQIQSSQASPRTQQTTPGSSAARTSTTPVSSALMDEVTARSGQLKGRHSSSMQYFGPTSMYIHSEKDYIPKSADKLISQICPDESAKAVLEQLDEPEPIVTHLLALFWTYQASCLNVVNRTTFCRHRKFYEEDPGSEKVSCYSPCLLYAILALASMISPDKGVRKYSTGAGGTPGETFYRKAKVLLELELSRPTATTVQAAVLVGSWFGATGHYSLGWTWSGVAFRMAIEVGLHLDCSRAVANGHLDADAAENRTKAFWCCYVQDKFWSSHTGRPCFFMDWDITLEVPGGDAEAVERMSQRDRCTTLSERNIIFLAILMSKTLLALYRQRHTSTMEELCKCASSIHKELIQWHRDLPEILSWPRAEGEAPPSPHIFVMHM</sequence>
<dbReference type="Proteomes" id="UP001186974">
    <property type="component" value="Unassembled WGS sequence"/>
</dbReference>
<organism evidence="1 2">
    <name type="scientific">Coniosporium uncinatum</name>
    <dbReference type="NCBI Taxonomy" id="93489"/>
    <lineage>
        <taxon>Eukaryota</taxon>
        <taxon>Fungi</taxon>
        <taxon>Dikarya</taxon>
        <taxon>Ascomycota</taxon>
        <taxon>Pezizomycotina</taxon>
        <taxon>Dothideomycetes</taxon>
        <taxon>Dothideomycetes incertae sedis</taxon>
        <taxon>Coniosporium</taxon>
    </lineage>
</organism>
<accession>A0ACC3DJN5</accession>
<evidence type="ECO:0000313" key="2">
    <source>
        <dbReference type="Proteomes" id="UP001186974"/>
    </source>
</evidence>
<gene>
    <name evidence="1" type="ORF">LTS18_012140</name>
</gene>
<reference evidence="1" key="1">
    <citation type="submission" date="2024-09" db="EMBL/GenBank/DDBJ databases">
        <title>Black Yeasts Isolated from many extreme environments.</title>
        <authorList>
            <person name="Coleine C."/>
            <person name="Stajich J.E."/>
            <person name="Selbmann L."/>
        </authorList>
    </citation>
    <scope>NUCLEOTIDE SEQUENCE</scope>
    <source>
        <strain evidence="1">CCFEE 5737</strain>
    </source>
</reference>
<evidence type="ECO:0000313" key="1">
    <source>
        <dbReference type="EMBL" id="KAK3076759.1"/>
    </source>
</evidence>
<dbReference type="EMBL" id="JAWDJW010003592">
    <property type="protein sequence ID" value="KAK3076759.1"/>
    <property type="molecule type" value="Genomic_DNA"/>
</dbReference>
<feature type="non-terminal residue" evidence="1">
    <location>
        <position position="511"/>
    </location>
</feature>
<proteinExistence type="predicted"/>
<comment type="caution">
    <text evidence="1">The sequence shown here is derived from an EMBL/GenBank/DDBJ whole genome shotgun (WGS) entry which is preliminary data.</text>
</comment>
<name>A0ACC3DJN5_9PEZI</name>